<dbReference type="Proteomes" id="UP000000845">
    <property type="component" value="Chromosome"/>
</dbReference>
<keyword evidence="2" id="KW-1185">Reference proteome</keyword>
<gene>
    <name evidence="1" type="ordered locus">Sterm_3238</name>
</gene>
<reference evidence="2" key="1">
    <citation type="submission" date="2009-09" db="EMBL/GenBank/DDBJ databases">
        <title>The complete chromosome of Sebaldella termitidis ATCC 33386.</title>
        <authorList>
            <consortium name="US DOE Joint Genome Institute (JGI-PGF)"/>
            <person name="Lucas S."/>
            <person name="Copeland A."/>
            <person name="Lapidus A."/>
            <person name="Glavina del Rio T."/>
            <person name="Dalin E."/>
            <person name="Tice H."/>
            <person name="Bruce D."/>
            <person name="Goodwin L."/>
            <person name="Pitluck S."/>
            <person name="Kyrpides N."/>
            <person name="Mavromatis K."/>
            <person name="Ivanova N."/>
            <person name="Mikhailova N."/>
            <person name="Sims D."/>
            <person name="Meincke L."/>
            <person name="Brettin T."/>
            <person name="Detter J.C."/>
            <person name="Han C."/>
            <person name="Larimer F."/>
            <person name="Land M."/>
            <person name="Hauser L."/>
            <person name="Markowitz V."/>
            <person name="Cheng J.F."/>
            <person name="Hugenholtz P."/>
            <person name="Woyke T."/>
            <person name="Wu D."/>
            <person name="Eisen J.A."/>
        </authorList>
    </citation>
    <scope>NUCLEOTIDE SEQUENCE [LARGE SCALE GENOMIC DNA]</scope>
    <source>
        <strain evidence="2">ATCC 33386 / NCTC 11300</strain>
    </source>
</reference>
<accession>D1APP5</accession>
<organism evidence="1 2">
    <name type="scientific">Sebaldella termitidis (strain ATCC 33386 / NCTC 11300)</name>
    <dbReference type="NCBI Taxonomy" id="526218"/>
    <lineage>
        <taxon>Bacteria</taxon>
        <taxon>Fusobacteriati</taxon>
        <taxon>Fusobacteriota</taxon>
        <taxon>Fusobacteriia</taxon>
        <taxon>Fusobacteriales</taxon>
        <taxon>Leptotrichiaceae</taxon>
        <taxon>Sebaldella</taxon>
    </lineage>
</organism>
<dbReference type="KEGG" id="str:Sterm_3238"/>
<sequence>MKGSRKNHLYNSSFVLSFNGFWIYNKKYQKYQIGQSEKRKYKITAAKIKDDRKKHIKTAKGNKEEYYSKKILINKTGSFLYIQKALFL</sequence>
<evidence type="ECO:0000313" key="2">
    <source>
        <dbReference type="Proteomes" id="UP000000845"/>
    </source>
</evidence>
<dbReference type="AlphaFoldDB" id="D1APP5"/>
<protein>
    <submittedName>
        <fullName evidence="1">Uncharacterized protein</fullName>
    </submittedName>
</protein>
<reference evidence="1 2" key="2">
    <citation type="journal article" date="2010" name="Stand. Genomic Sci.">
        <title>Complete genome sequence of Sebaldella termitidis type strain (NCTC 11300).</title>
        <authorList>
            <person name="Harmon-Smith M."/>
            <person name="Celia L."/>
            <person name="Chertkov O."/>
            <person name="Lapidus A."/>
            <person name="Copeland A."/>
            <person name="Glavina Del Rio T."/>
            <person name="Nolan M."/>
            <person name="Lucas S."/>
            <person name="Tice H."/>
            <person name="Cheng J.F."/>
            <person name="Han C."/>
            <person name="Detter J.C."/>
            <person name="Bruce D."/>
            <person name="Goodwin L."/>
            <person name="Pitluck S."/>
            <person name="Pati A."/>
            <person name="Liolios K."/>
            <person name="Ivanova N."/>
            <person name="Mavromatis K."/>
            <person name="Mikhailova N."/>
            <person name="Chen A."/>
            <person name="Palaniappan K."/>
            <person name="Land M."/>
            <person name="Hauser L."/>
            <person name="Chang Y.J."/>
            <person name="Jeffries C.D."/>
            <person name="Brettin T."/>
            <person name="Goker M."/>
            <person name="Beck B."/>
            <person name="Bristow J."/>
            <person name="Eisen J.A."/>
            <person name="Markowitz V."/>
            <person name="Hugenholtz P."/>
            <person name="Kyrpides N.C."/>
            <person name="Klenk H.P."/>
            <person name="Chen F."/>
        </authorList>
    </citation>
    <scope>NUCLEOTIDE SEQUENCE [LARGE SCALE GENOMIC DNA]</scope>
    <source>
        <strain evidence="2">ATCC 33386 / NCTC 11300</strain>
    </source>
</reference>
<proteinExistence type="predicted"/>
<dbReference type="HOGENOM" id="CLU_2467242_0_0_0"/>
<evidence type="ECO:0000313" key="1">
    <source>
        <dbReference type="EMBL" id="ACZ10079.1"/>
    </source>
</evidence>
<name>D1APP5_SEBTE</name>
<dbReference type="EMBL" id="CP001739">
    <property type="protein sequence ID" value="ACZ10079.1"/>
    <property type="molecule type" value="Genomic_DNA"/>
</dbReference>